<evidence type="ECO:0000256" key="1">
    <source>
        <dbReference type="SAM" id="Phobius"/>
    </source>
</evidence>
<organism evidence="2 3">
    <name type="scientific">Arcicella aurantiaca</name>
    <dbReference type="NCBI Taxonomy" id="591202"/>
    <lineage>
        <taxon>Bacteria</taxon>
        <taxon>Pseudomonadati</taxon>
        <taxon>Bacteroidota</taxon>
        <taxon>Cytophagia</taxon>
        <taxon>Cytophagales</taxon>
        <taxon>Flectobacillaceae</taxon>
        <taxon>Arcicella</taxon>
    </lineage>
</organism>
<name>A0A316EE67_9BACT</name>
<keyword evidence="1" id="KW-1133">Transmembrane helix</keyword>
<keyword evidence="1" id="KW-0812">Transmembrane</keyword>
<reference evidence="2 3" key="1">
    <citation type="submission" date="2018-05" db="EMBL/GenBank/DDBJ databases">
        <title>Genomic Encyclopedia of Archaeal and Bacterial Type Strains, Phase II (KMG-II): from individual species to whole genera.</title>
        <authorList>
            <person name="Goeker M."/>
        </authorList>
    </citation>
    <scope>NUCLEOTIDE SEQUENCE [LARGE SCALE GENOMIC DNA]</scope>
    <source>
        <strain evidence="2 3">DSM 22214</strain>
    </source>
</reference>
<proteinExistence type="predicted"/>
<feature type="transmembrane region" description="Helical" evidence="1">
    <location>
        <begin position="33"/>
        <end position="54"/>
    </location>
</feature>
<accession>A0A316EE67</accession>
<gene>
    <name evidence="2" type="ORF">LV89_00695</name>
</gene>
<feature type="transmembrane region" description="Helical" evidence="1">
    <location>
        <begin position="66"/>
        <end position="86"/>
    </location>
</feature>
<evidence type="ECO:0000313" key="3">
    <source>
        <dbReference type="Proteomes" id="UP000245489"/>
    </source>
</evidence>
<comment type="caution">
    <text evidence="2">The sequence shown here is derived from an EMBL/GenBank/DDBJ whole genome shotgun (WGS) entry which is preliminary data.</text>
</comment>
<dbReference type="RefSeq" id="WP_109741483.1">
    <property type="nucleotide sequence ID" value="NZ_QGGO01000003.1"/>
</dbReference>
<evidence type="ECO:0000313" key="2">
    <source>
        <dbReference type="EMBL" id="PWK28491.1"/>
    </source>
</evidence>
<sequence>MPKISSKFIISAIIGIGLLIWLTYFLRENISNSLQYFITIAILSLSSGILATTISGKIIYNDGKIYATHGLAAFMVIFSSGLWFWFYNKNDSSSFNYSIFLENKDGDSPLKNSKINFRYGTANNPYDIDSKGGISIPSIAAKYKDGEAYIQLPSDGDWQFDNGTKKDTIKLREEKATLIIEPESSRCCLKGKIWFADRRNHILEGITIEAGESNVKTDVNGKFILLLPEKLRLENNIKIEAFIGKYKGSIYGNTASINDIRLELTNN</sequence>
<dbReference type="AlphaFoldDB" id="A0A316EE67"/>
<keyword evidence="3" id="KW-1185">Reference proteome</keyword>
<feature type="transmembrane region" description="Helical" evidence="1">
    <location>
        <begin position="7"/>
        <end position="27"/>
    </location>
</feature>
<protein>
    <submittedName>
        <fullName evidence="2">Uncharacterized protein</fullName>
    </submittedName>
</protein>
<dbReference type="OrthoDB" id="928769at2"/>
<dbReference type="Proteomes" id="UP000245489">
    <property type="component" value="Unassembled WGS sequence"/>
</dbReference>
<dbReference type="EMBL" id="QGGO01000003">
    <property type="protein sequence ID" value="PWK28491.1"/>
    <property type="molecule type" value="Genomic_DNA"/>
</dbReference>
<keyword evidence="1" id="KW-0472">Membrane</keyword>